<reference evidence="3" key="1">
    <citation type="journal article" date="2018" name="Nat. Microbiol.">
        <title>Leveraging single-cell genomics to expand the fungal tree of life.</title>
        <authorList>
            <person name="Ahrendt S.R."/>
            <person name="Quandt C.A."/>
            <person name="Ciobanu D."/>
            <person name="Clum A."/>
            <person name="Salamov A."/>
            <person name="Andreopoulos B."/>
            <person name="Cheng J.F."/>
            <person name="Woyke T."/>
            <person name="Pelin A."/>
            <person name="Henrissat B."/>
            <person name="Reynolds N.K."/>
            <person name="Benny G.L."/>
            <person name="Smith M.E."/>
            <person name="James T.Y."/>
            <person name="Grigoriev I.V."/>
        </authorList>
    </citation>
    <scope>NUCLEOTIDE SEQUENCE [LARGE SCALE GENOMIC DNA]</scope>
</reference>
<name>A0A4P9VXC5_9FUNG</name>
<evidence type="ECO:0000313" key="2">
    <source>
        <dbReference type="EMBL" id="RKO84371.1"/>
    </source>
</evidence>
<evidence type="ECO:0000313" key="3">
    <source>
        <dbReference type="Proteomes" id="UP000269721"/>
    </source>
</evidence>
<dbReference type="AlphaFoldDB" id="A0A4P9VXC5"/>
<keyword evidence="3" id="KW-1185">Reference proteome</keyword>
<feature type="compositionally biased region" description="Basic and acidic residues" evidence="1">
    <location>
        <begin position="134"/>
        <end position="148"/>
    </location>
</feature>
<feature type="region of interest" description="Disordered" evidence="1">
    <location>
        <begin position="115"/>
        <end position="154"/>
    </location>
</feature>
<accession>A0A4P9VXC5</accession>
<feature type="region of interest" description="Disordered" evidence="1">
    <location>
        <begin position="32"/>
        <end position="55"/>
    </location>
</feature>
<organism evidence="2 3">
    <name type="scientific">Blyttiomyces helicus</name>
    <dbReference type="NCBI Taxonomy" id="388810"/>
    <lineage>
        <taxon>Eukaryota</taxon>
        <taxon>Fungi</taxon>
        <taxon>Fungi incertae sedis</taxon>
        <taxon>Chytridiomycota</taxon>
        <taxon>Chytridiomycota incertae sedis</taxon>
        <taxon>Chytridiomycetes</taxon>
        <taxon>Chytridiomycetes incertae sedis</taxon>
        <taxon>Blyttiomyces</taxon>
    </lineage>
</organism>
<evidence type="ECO:0000256" key="1">
    <source>
        <dbReference type="SAM" id="MobiDB-lite"/>
    </source>
</evidence>
<proteinExistence type="predicted"/>
<dbReference type="EMBL" id="ML000176">
    <property type="protein sequence ID" value="RKO84371.1"/>
    <property type="molecule type" value="Genomic_DNA"/>
</dbReference>
<dbReference type="Proteomes" id="UP000269721">
    <property type="component" value="Unassembled WGS sequence"/>
</dbReference>
<protein>
    <submittedName>
        <fullName evidence="2">Uncharacterized protein</fullName>
    </submittedName>
</protein>
<sequence length="258" mass="28309">MSDPNRASQSVRQRASVTRKNTLVASPQLHFSVSPHPALDHHSSIAQNRPALPRPSSQLSIRSISAFLDPRVEAFFLAIRCRTKALLPTHFTRDGELDCIGNVAVAQGPQAAKYGIARAERRREGSPSQKRSGKRNDEVNAISDDLKQKKDKPKRATRQISIVSPLLKFVATLRSALFVRLLEYHSSCKLTLPLTEAFGWLLDAGTFGAGAPLGGSSGDRETEWNETNLCTISYQTISLKRLISPPGAFWPRGKKTAG</sequence>
<gene>
    <name evidence="2" type="ORF">BDK51DRAFT_49550</name>
</gene>